<protein>
    <submittedName>
        <fullName evidence="4">Retrovirus polyprotein</fullName>
    </submittedName>
</protein>
<keyword evidence="5" id="KW-1185">Reference proteome</keyword>
<gene>
    <name evidence="4" type="ORF">O9K51_09825</name>
</gene>
<proteinExistence type="predicted"/>
<dbReference type="PANTHER" id="PTHR24559">
    <property type="entry name" value="TRANSPOSON TY3-I GAG-POL POLYPROTEIN"/>
    <property type="match status" value="1"/>
</dbReference>
<comment type="subcellular location">
    <subcellularLocation>
        <location evidence="1">Mitochondrion</location>
    </subcellularLocation>
</comment>
<dbReference type="PANTHER" id="PTHR24559:SF444">
    <property type="entry name" value="REVERSE TRANSCRIPTASE DOMAIN-CONTAINING PROTEIN"/>
    <property type="match status" value="1"/>
</dbReference>
<dbReference type="EMBL" id="JAQHRD010000011">
    <property type="protein sequence ID" value="KAJ6437618.1"/>
    <property type="molecule type" value="Genomic_DNA"/>
</dbReference>
<evidence type="ECO:0000256" key="2">
    <source>
        <dbReference type="ARBA" id="ARBA00023128"/>
    </source>
</evidence>
<dbReference type="InterPro" id="IPR053134">
    <property type="entry name" value="RNA-dir_DNA_polymerase"/>
</dbReference>
<feature type="compositionally biased region" description="Basic and acidic residues" evidence="3">
    <location>
        <begin position="453"/>
        <end position="470"/>
    </location>
</feature>
<dbReference type="AlphaFoldDB" id="A0AB34FEH6"/>
<reference evidence="4" key="1">
    <citation type="submission" date="2023-01" db="EMBL/GenBank/DDBJ databases">
        <title>The growth and conidiation of Purpureocillium lavendulum are regulated by nitrogen source and histone H3K14 acetylation.</title>
        <authorList>
            <person name="Tang P."/>
            <person name="Han J."/>
            <person name="Zhang C."/>
            <person name="Tang P."/>
            <person name="Qi F."/>
            <person name="Zhang K."/>
            <person name="Liang L."/>
        </authorList>
    </citation>
    <scope>NUCLEOTIDE SEQUENCE</scope>
    <source>
        <strain evidence="4">YMF1.00683</strain>
    </source>
</reference>
<name>A0AB34FEH6_9HYPO</name>
<keyword evidence="2" id="KW-0496">Mitochondrion</keyword>
<sequence length="481" mass="54834">MGLLKLREEIATWGSSATIVFPRTQRYFLAFIDEVLPRWPILSVQQVYRAYELYYGCCKPGMNDITPEYRIFSYVLAIGSLVCHLKDPDQHNIEEAHCGQWPTIGVYAAASLGPMVQIQLLALDFLHCRYLGLNSQPQFLGMAAKMQLGHDADWFHMVVIWTCVNLVWEHPRTAPLVLDPRKLPWPQETQFKAVYGENAWNDFLARSINSQAYYKIRCDIVPIHEATFYGHAGEDDGWIMHMAGPLIELQSLSGGLRFCVGQCALNAITKKNRYPLPLIEESLRSVSKAKWPTEPDVIAAFHNVRVAEERMEDGFPHAIRALRMAGDAVRTDGRARHLPALHTVREEFLDEFRSAYIDEFLIYSSGFEATSVKYLSFIAEAGKGIRVDPDKRNNRREDLSGILHGLADHLYLRYFTKKQPLSERQAQWAETLLRYNLTIVHRPGRDAAVPDTLSRREQEMPHSAEDERLPGRLLEPAKGGA</sequence>
<evidence type="ECO:0000256" key="1">
    <source>
        <dbReference type="ARBA" id="ARBA00004173"/>
    </source>
</evidence>
<dbReference type="SUPFAM" id="SSF56672">
    <property type="entry name" value="DNA/RNA polymerases"/>
    <property type="match status" value="1"/>
</dbReference>
<comment type="caution">
    <text evidence="4">The sequence shown here is derived from an EMBL/GenBank/DDBJ whole genome shotgun (WGS) entry which is preliminary data.</text>
</comment>
<evidence type="ECO:0000313" key="4">
    <source>
        <dbReference type="EMBL" id="KAJ6437618.1"/>
    </source>
</evidence>
<organism evidence="4 5">
    <name type="scientific">Purpureocillium lavendulum</name>
    <dbReference type="NCBI Taxonomy" id="1247861"/>
    <lineage>
        <taxon>Eukaryota</taxon>
        <taxon>Fungi</taxon>
        <taxon>Dikarya</taxon>
        <taxon>Ascomycota</taxon>
        <taxon>Pezizomycotina</taxon>
        <taxon>Sordariomycetes</taxon>
        <taxon>Hypocreomycetidae</taxon>
        <taxon>Hypocreales</taxon>
        <taxon>Ophiocordycipitaceae</taxon>
        <taxon>Purpureocillium</taxon>
    </lineage>
</organism>
<dbReference type="InterPro" id="IPR043128">
    <property type="entry name" value="Rev_trsase/Diguanyl_cyclase"/>
</dbReference>
<evidence type="ECO:0000313" key="5">
    <source>
        <dbReference type="Proteomes" id="UP001163105"/>
    </source>
</evidence>
<dbReference type="Proteomes" id="UP001163105">
    <property type="component" value="Unassembled WGS sequence"/>
</dbReference>
<evidence type="ECO:0000256" key="3">
    <source>
        <dbReference type="SAM" id="MobiDB-lite"/>
    </source>
</evidence>
<dbReference type="GO" id="GO:0005739">
    <property type="term" value="C:mitochondrion"/>
    <property type="evidence" value="ECO:0007669"/>
    <property type="project" value="UniProtKB-SubCell"/>
</dbReference>
<dbReference type="Gene3D" id="3.10.10.10">
    <property type="entry name" value="HIV Type 1 Reverse Transcriptase, subunit A, domain 1"/>
    <property type="match status" value="1"/>
</dbReference>
<dbReference type="InterPro" id="IPR043502">
    <property type="entry name" value="DNA/RNA_pol_sf"/>
</dbReference>
<accession>A0AB34FEH6</accession>
<dbReference type="Gene3D" id="3.30.70.270">
    <property type="match status" value="1"/>
</dbReference>
<feature type="region of interest" description="Disordered" evidence="3">
    <location>
        <begin position="448"/>
        <end position="481"/>
    </location>
</feature>